<feature type="region of interest" description="Disordered" evidence="11">
    <location>
        <begin position="121"/>
        <end position="148"/>
    </location>
</feature>
<sequence>MAAKRSVDIDPDYQDPCDVTVRENKRQRIIETDGRSVTESRIRRIIDEQFNQETLNKETEINNMDKRLHQARQMLDRLRGCIVANYYSGAGLQPNQGKTASQQVPSIHPTVKKHLGKTTKNYSGNTLNNSTTPIIKTENGTGSKPIDSIDSKDNAIDEKANELLSTPVKQKNKTLNPSSTSPGYRGSRFKMKKRIIVGNVSKYIPVDRREEKDQSTHKWMVYVRGPKNDHNIQPFVKKVWFFLHPSYRPNDLVEVTEPPFHLTRRGWGEFPIRVQLHFQDERNKRVDIIHQLKLDHTYTGIQTLGSETVVDVEIERDTYEEMPTPVSPPPTPTTTDATRETPQSSAKKRKRKTIKSEPLCSNTVIAHDNVNQDSVEVPAMSPMGSEPGLDNSGKLVNFTQGSSVYTISGGRLSHRAHSSMSMDSDSMSSISTNRSNTTTPTKLNESIGLDASLRSNTPTPTKQLDRGTPTKIIIGGATIKQEGQDTGYETASNDSFGSGSTGVHMGSSSGYSTVRIAGGLVQPGVKSESAPPSPSGKRTNTSTPTFLGPSHTVPPSPGRPTPGLTSPIKTEVKTEMGAPQTATGLAPSTVYVKIMDTQGKTYLIPQHLLQTTPGGQLILPGLKTPTPAAATQAGKPGGNILQQAMQSAAMVKPLAPPTSKPVASQSGGATNLILSGSHMNTQPHLTKSVTKTKPAQTPGIHLIQSGKNLSGSQLRLTAPLPQPIGKLANHTGSGLLLGKPGTSTAQFIPLVASSLPSGSVSAFGNLPRTVMSVIKPATSTGLLSPGNITNKPSVGPGAVSLLTGSLKGANQKMNIQGTNIVSSAEQMRIMSSTACVSMTNVSSNSKLVTRVSTAKAGLRPGVAVNRISGSTPLPVAPTSDSQLLRTILDNKALLGSHSLIHPTAVKSKVKDRAPYKYRTPTPPPQGDNHVVPANDKEPSHTKSDTKVQTPTPMLTASVGNQTLVLKLLPDQQSINSATNQIVLLPTQSNSGNKSHVIHKPAVLKPSTNQATAPQKGTLKPQQTTYVIANCGAPPVHVKQEPSYGEKINKLKEKMELEAKKNAVHIPKPRDQSLCLQNVENMECLVKMLVKQHPLIDPEANKEYSLHPYCAATKEMFFKWNVGKRRAAEWHRAVFVRKKILMLLKTQPNPRELNGESIWKTYKIVKWCRRHLFTPLDYGLRKSLERKRQKYFSAIDFDTIPSEFSSYSAKQDIDVALDKCEIIDDGSDSDIEVEIINTGNPIPSAKIKVEPESEDEIEYKQHIPSSKDVTTVSHIANQVGVEIRPVEVDLGISADAVQEMIFSATRQFTDDLLREACSIHIANNSYPEELGSLDIYRAINSVAKFDFLSNKNLGSQINDNHHGDMKDPT</sequence>
<keyword evidence="4" id="KW-0832">Ubl conjugation</keyword>
<dbReference type="InterPro" id="IPR005033">
    <property type="entry name" value="YEATS"/>
</dbReference>
<dbReference type="Pfam" id="PF03366">
    <property type="entry name" value="YEATS"/>
    <property type="match status" value="1"/>
</dbReference>
<feature type="region of interest" description="Disordered" evidence="11">
    <location>
        <begin position="320"/>
        <end position="354"/>
    </location>
</feature>
<evidence type="ECO:0000256" key="9">
    <source>
        <dbReference type="ARBA" id="ARBA00068329"/>
    </source>
</evidence>
<protein>
    <recommendedName>
        <fullName evidence="9">YEATS domain-containing protein 2</fullName>
    </recommendedName>
</protein>
<evidence type="ECO:0000259" key="12">
    <source>
        <dbReference type="PROSITE" id="PS51037"/>
    </source>
</evidence>
<comment type="function">
    <text evidence="7">Chromatin reader component of the ATAC complex, a complex with histone acetyltransferase activity on histones H3 and H4. YEATS2 specifically recognizes and binds histone H3 crotonylated at 'Lys-27' (H3K27cr). Crotonylation marks active promoters and enhancers and confers resistance to transcriptional repressors.</text>
</comment>
<evidence type="ECO:0000256" key="11">
    <source>
        <dbReference type="SAM" id="MobiDB-lite"/>
    </source>
</evidence>
<dbReference type="PANTHER" id="PTHR23195">
    <property type="entry name" value="YEATS DOMAIN"/>
    <property type="match status" value="1"/>
</dbReference>
<evidence type="ECO:0000256" key="2">
    <source>
        <dbReference type="ARBA" id="ARBA00022499"/>
    </source>
</evidence>
<evidence type="ECO:0000256" key="8">
    <source>
        <dbReference type="ARBA" id="ARBA00065122"/>
    </source>
</evidence>
<dbReference type="PROSITE" id="PS51037">
    <property type="entry name" value="YEATS"/>
    <property type="match status" value="1"/>
</dbReference>
<keyword evidence="2" id="KW-1017">Isopeptide bond</keyword>
<accession>A0A8S4N2L0</accession>
<feature type="compositionally biased region" description="Polar residues" evidence="11">
    <location>
        <begin position="536"/>
        <end position="545"/>
    </location>
</feature>
<comment type="subunit">
    <text evidence="8">Component of the ADA2A-containing complex (ATAC), composed of KAT14, KAT2A, TADA2L, TADA3L, ZZ3, MBIP, WDR5, YEATS2, SGF29 and DR1.</text>
</comment>
<gene>
    <name evidence="13" type="ORF">OFUS_LOCUS2426</name>
</gene>
<evidence type="ECO:0000256" key="1">
    <source>
        <dbReference type="ARBA" id="ARBA00004123"/>
    </source>
</evidence>
<evidence type="ECO:0000256" key="6">
    <source>
        <dbReference type="ARBA" id="ARBA00023242"/>
    </source>
</evidence>
<feature type="compositionally biased region" description="Low complexity" evidence="11">
    <location>
        <begin position="418"/>
        <end position="439"/>
    </location>
</feature>
<dbReference type="Proteomes" id="UP000749559">
    <property type="component" value="Unassembled WGS sequence"/>
</dbReference>
<keyword evidence="6 10" id="KW-0539">Nucleus</keyword>
<proteinExistence type="predicted"/>
<dbReference type="GO" id="GO:0051726">
    <property type="term" value="P:regulation of cell cycle"/>
    <property type="evidence" value="ECO:0007669"/>
    <property type="project" value="UniProtKB-ARBA"/>
</dbReference>
<dbReference type="FunFam" id="2.60.40.1970:FF:000001">
    <property type="entry name" value="YEATS domain containing 2"/>
    <property type="match status" value="1"/>
</dbReference>
<feature type="compositionally biased region" description="Basic and acidic residues" evidence="11">
    <location>
        <begin position="934"/>
        <end position="945"/>
    </location>
</feature>
<organism evidence="13 14">
    <name type="scientific">Owenia fusiformis</name>
    <name type="common">Polychaete worm</name>
    <dbReference type="NCBI Taxonomy" id="6347"/>
    <lineage>
        <taxon>Eukaryota</taxon>
        <taxon>Metazoa</taxon>
        <taxon>Spiralia</taxon>
        <taxon>Lophotrochozoa</taxon>
        <taxon>Annelida</taxon>
        <taxon>Polychaeta</taxon>
        <taxon>Sedentaria</taxon>
        <taxon>Canalipalpata</taxon>
        <taxon>Sabellida</taxon>
        <taxon>Oweniida</taxon>
        <taxon>Oweniidae</taxon>
        <taxon>Owenia</taxon>
    </lineage>
</organism>
<feature type="compositionally biased region" description="Polar residues" evidence="11">
    <location>
        <begin position="487"/>
        <end position="498"/>
    </location>
</feature>
<reference evidence="13" key="1">
    <citation type="submission" date="2022-03" db="EMBL/GenBank/DDBJ databases">
        <authorList>
            <person name="Martin C."/>
        </authorList>
    </citation>
    <scope>NUCLEOTIDE SEQUENCE</scope>
</reference>
<dbReference type="EMBL" id="CAIIXF020000001">
    <property type="protein sequence ID" value="CAH1775073.1"/>
    <property type="molecule type" value="Genomic_DNA"/>
</dbReference>
<evidence type="ECO:0000256" key="3">
    <source>
        <dbReference type="ARBA" id="ARBA00022553"/>
    </source>
</evidence>
<name>A0A8S4N2L0_OWEFU</name>
<evidence type="ECO:0000256" key="5">
    <source>
        <dbReference type="ARBA" id="ARBA00023054"/>
    </source>
</evidence>
<dbReference type="Pfam" id="PF22951">
    <property type="entry name" value="3HBD"/>
    <property type="match status" value="1"/>
</dbReference>
<dbReference type="InterPro" id="IPR038704">
    <property type="entry name" value="YEAST_sf"/>
</dbReference>
<feature type="compositionally biased region" description="Polar residues" evidence="11">
    <location>
        <begin position="121"/>
        <end position="142"/>
    </location>
</feature>
<evidence type="ECO:0000313" key="13">
    <source>
        <dbReference type="EMBL" id="CAH1775073.1"/>
    </source>
</evidence>
<dbReference type="InterPro" id="IPR055127">
    <property type="entry name" value="YEATS2_3HBD"/>
</dbReference>
<evidence type="ECO:0000313" key="14">
    <source>
        <dbReference type="Proteomes" id="UP000749559"/>
    </source>
</evidence>
<evidence type="ECO:0000256" key="10">
    <source>
        <dbReference type="PROSITE-ProRule" id="PRU00376"/>
    </source>
</evidence>
<feature type="region of interest" description="Disordered" evidence="11">
    <location>
        <begin position="523"/>
        <end position="567"/>
    </location>
</feature>
<dbReference type="CDD" id="cd16907">
    <property type="entry name" value="YEATS_YEATS2_like"/>
    <property type="match status" value="1"/>
</dbReference>
<comment type="subcellular location">
    <subcellularLocation>
        <location evidence="1 10">Nucleus</location>
    </subcellularLocation>
</comment>
<keyword evidence="5" id="KW-0175">Coiled coil</keyword>
<dbReference type="OrthoDB" id="1741717at2759"/>
<feature type="domain" description="YEATS" evidence="12">
    <location>
        <begin position="185"/>
        <end position="330"/>
    </location>
</feature>
<feature type="compositionally biased region" description="Polar residues" evidence="11">
    <location>
        <begin position="453"/>
        <end position="462"/>
    </location>
</feature>
<keyword evidence="3" id="KW-0597">Phosphoprotein</keyword>
<dbReference type="GO" id="GO:0006355">
    <property type="term" value="P:regulation of DNA-templated transcription"/>
    <property type="evidence" value="ECO:0007669"/>
    <property type="project" value="InterPro"/>
</dbReference>
<evidence type="ECO:0000256" key="7">
    <source>
        <dbReference type="ARBA" id="ARBA00060245"/>
    </source>
</evidence>
<comment type="caution">
    <text evidence="13">The sequence shown here is derived from an EMBL/GenBank/DDBJ whole genome shotgun (WGS) entry which is preliminary data.</text>
</comment>
<dbReference type="GO" id="GO:0005634">
    <property type="term" value="C:nucleus"/>
    <property type="evidence" value="ECO:0007669"/>
    <property type="project" value="UniProtKB-SubCell"/>
</dbReference>
<dbReference type="GO" id="GO:0000123">
    <property type="term" value="C:histone acetyltransferase complex"/>
    <property type="evidence" value="ECO:0007669"/>
    <property type="project" value="UniProtKB-ARBA"/>
</dbReference>
<dbReference type="Gene3D" id="2.60.40.1970">
    <property type="entry name" value="YEATS domain"/>
    <property type="match status" value="1"/>
</dbReference>
<dbReference type="InterPro" id="IPR055129">
    <property type="entry name" value="YEATS_dom"/>
</dbReference>
<feature type="region of interest" description="Disordered" evidence="11">
    <location>
        <begin position="415"/>
        <end position="507"/>
    </location>
</feature>
<feature type="compositionally biased region" description="Low complexity" evidence="11">
    <location>
        <begin position="333"/>
        <end position="342"/>
    </location>
</feature>
<feature type="region of interest" description="Disordered" evidence="11">
    <location>
        <begin position="917"/>
        <end position="952"/>
    </location>
</feature>
<keyword evidence="14" id="KW-1185">Reference proteome</keyword>
<evidence type="ECO:0000256" key="4">
    <source>
        <dbReference type="ARBA" id="ARBA00022843"/>
    </source>
</evidence>